<dbReference type="Gene3D" id="3.40.190.10">
    <property type="entry name" value="Periplasmic binding protein-like II"/>
    <property type="match status" value="2"/>
</dbReference>
<name>A0A5P8NYC1_9BACT</name>
<dbReference type="AlphaFoldDB" id="A0A5P8NYC1"/>
<organism evidence="1 2">
    <name type="scientific">Sulfurimonas lithotrophica</name>
    <dbReference type="NCBI Taxonomy" id="2590022"/>
    <lineage>
        <taxon>Bacteria</taxon>
        <taxon>Pseudomonadati</taxon>
        <taxon>Campylobacterota</taxon>
        <taxon>Epsilonproteobacteria</taxon>
        <taxon>Campylobacterales</taxon>
        <taxon>Sulfurimonadaceae</taxon>
        <taxon>Sulfurimonas</taxon>
    </lineage>
</organism>
<proteinExistence type="predicted"/>
<dbReference type="RefSeq" id="WP_152306353.1">
    <property type="nucleotide sequence ID" value="NZ_CP043617.1"/>
</dbReference>
<protein>
    <submittedName>
        <fullName evidence="1">Phosphate/phosphite/phosphonate ABC transporter substrate-binding protein</fullName>
    </submittedName>
</protein>
<gene>
    <name evidence="1" type="ORF">FJR48_01205</name>
</gene>
<evidence type="ECO:0000313" key="2">
    <source>
        <dbReference type="Proteomes" id="UP000326944"/>
    </source>
</evidence>
<dbReference type="EMBL" id="CP043617">
    <property type="protein sequence ID" value="QFR48410.1"/>
    <property type="molecule type" value="Genomic_DNA"/>
</dbReference>
<dbReference type="Pfam" id="PF12974">
    <property type="entry name" value="Phosphonate-bd"/>
    <property type="match status" value="1"/>
</dbReference>
<dbReference type="KEGG" id="sulg:FJR48_01205"/>
<evidence type="ECO:0000313" key="1">
    <source>
        <dbReference type="EMBL" id="QFR48410.1"/>
    </source>
</evidence>
<reference evidence="1 2" key="1">
    <citation type="submission" date="2019-09" db="EMBL/GenBank/DDBJ databases">
        <title>Sulfurimonas gotlandica sp. nov., a chemoautotrophic and psychrotolerant epsilonproteobacterium isolated from a pelagic redoxcline, and an emended description of the genus Sulfurimonas.</title>
        <authorList>
            <person name="Wang S."/>
            <person name="Jiang L."/>
            <person name="Shao S."/>
        </authorList>
    </citation>
    <scope>NUCLEOTIDE SEQUENCE [LARGE SCALE GENOMIC DNA]</scope>
    <source>
        <strain evidence="1 2">GYSZ_1</strain>
    </source>
</reference>
<dbReference type="Proteomes" id="UP000326944">
    <property type="component" value="Chromosome"/>
</dbReference>
<keyword evidence="2" id="KW-1185">Reference proteome</keyword>
<dbReference type="OrthoDB" id="5343002at2"/>
<accession>A0A5P8NYC1</accession>
<dbReference type="SUPFAM" id="SSF53850">
    <property type="entry name" value="Periplasmic binding protein-like II"/>
    <property type="match status" value="1"/>
</dbReference>
<sequence length="264" mass="30107">MKFVLSFFILFYININAKDIVFGVVPQQSPHVLLTKWLPITKELSKISGYNIIFKTESSITKFEKELYEGKYDIAYMNPYHFVIANKLKGYNAVARSKKSIQGIVLGTKKMLLNKKSIQGSTFLFPAPKAFAATLLTKYELKKKFGIDIDKNSKVLYVNSHDSVYKGLARNIGDFGGGIVRTFNNMKDKEVKNKVSILYKTSKYPSHPIAINPKLPENVQKKLKTSIFKISTETFKKLNIPNIIQISNDEYKSVKQLAIELNIY</sequence>
<dbReference type="PANTHER" id="PTHR35841">
    <property type="entry name" value="PHOSPHONATES-BINDING PERIPLASMIC PROTEIN"/>
    <property type="match status" value="1"/>
</dbReference>
<dbReference type="PANTHER" id="PTHR35841:SF1">
    <property type="entry name" value="PHOSPHONATES-BINDING PERIPLASMIC PROTEIN"/>
    <property type="match status" value="1"/>
</dbReference>